<proteinExistence type="predicted"/>
<dbReference type="InterPro" id="IPR019734">
    <property type="entry name" value="TPR_rpt"/>
</dbReference>
<protein>
    <recommendedName>
        <fullName evidence="1">HTH luxR-type domain-containing protein</fullName>
    </recommendedName>
</protein>
<dbReference type="GO" id="GO:0003677">
    <property type="term" value="F:DNA binding"/>
    <property type="evidence" value="ECO:0007669"/>
    <property type="project" value="InterPro"/>
</dbReference>
<dbReference type="PANTHER" id="PTHR47691">
    <property type="entry name" value="REGULATOR-RELATED"/>
    <property type="match status" value="1"/>
</dbReference>
<dbReference type="PROSITE" id="PS50043">
    <property type="entry name" value="HTH_LUXR_2"/>
    <property type="match status" value="1"/>
</dbReference>
<dbReference type="Pfam" id="PF25872">
    <property type="entry name" value="HTH_77"/>
    <property type="match status" value="1"/>
</dbReference>
<dbReference type="AlphaFoldDB" id="A0A6J4TGX5"/>
<dbReference type="Gene3D" id="1.10.10.10">
    <property type="entry name" value="Winged helix-like DNA-binding domain superfamily/Winged helix DNA-binding domain"/>
    <property type="match status" value="1"/>
</dbReference>
<dbReference type="InterPro" id="IPR011990">
    <property type="entry name" value="TPR-like_helical_dom_sf"/>
</dbReference>
<gene>
    <name evidence="2" type="ORF">AVDCRST_MAG73-202</name>
</gene>
<dbReference type="PRINTS" id="PR00038">
    <property type="entry name" value="HTHLUXR"/>
</dbReference>
<dbReference type="PANTHER" id="PTHR47691:SF3">
    <property type="entry name" value="HTH-TYPE TRANSCRIPTIONAL REGULATOR RV0890C-RELATED"/>
    <property type="match status" value="1"/>
</dbReference>
<dbReference type="SMART" id="SM00028">
    <property type="entry name" value="TPR"/>
    <property type="match status" value="4"/>
</dbReference>
<dbReference type="SUPFAM" id="SSF46894">
    <property type="entry name" value="C-terminal effector domain of the bipartite response regulators"/>
    <property type="match status" value="1"/>
</dbReference>
<dbReference type="Pfam" id="PF13401">
    <property type="entry name" value="AAA_22"/>
    <property type="match status" value="1"/>
</dbReference>
<organism evidence="2">
    <name type="scientific">uncultured Thermomicrobiales bacterium</name>
    <dbReference type="NCBI Taxonomy" id="1645740"/>
    <lineage>
        <taxon>Bacteria</taxon>
        <taxon>Pseudomonadati</taxon>
        <taxon>Thermomicrobiota</taxon>
        <taxon>Thermomicrobia</taxon>
        <taxon>Thermomicrobiales</taxon>
        <taxon>environmental samples</taxon>
    </lineage>
</organism>
<dbReference type="PRINTS" id="PR00364">
    <property type="entry name" value="DISEASERSIST"/>
</dbReference>
<dbReference type="InterPro" id="IPR016032">
    <property type="entry name" value="Sig_transdc_resp-reg_C-effctor"/>
</dbReference>
<dbReference type="GO" id="GO:0006355">
    <property type="term" value="P:regulation of DNA-templated transcription"/>
    <property type="evidence" value="ECO:0007669"/>
    <property type="project" value="InterPro"/>
</dbReference>
<dbReference type="InterPro" id="IPR027417">
    <property type="entry name" value="P-loop_NTPase"/>
</dbReference>
<dbReference type="Gene3D" id="1.25.40.10">
    <property type="entry name" value="Tetratricopeptide repeat domain"/>
    <property type="match status" value="1"/>
</dbReference>
<dbReference type="InterPro" id="IPR058852">
    <property type="entry name" value="HTH_77"/>
</dbReference>
<name>A0A6J4TGX5_9BACT</name>
<dbReference type="SUPFAM" id="SSF48452">
    <property type="entry name" value="TPR-like"/>
    <property type="match status" value="1"/>
</dbReference>
<accession>A0A6J4TGX5</accession>
<dbReference type="Pfam" id="PF00196">
    <property type="entry name" value="GerE"/>
    <property type="match status" value="1"/>
</dbReference>
<dbReference type="InterPro" id="IPR049945">
    <property type="entry name" value="AAA_22"/>
</dbReference>
<dbReference type="InterPro" id="IPR036388">
    <property type="entry name" value="WH-like_DNA-bd_sf"/>
</dbReference>
<feature type="domain" description="HTH luxR-type" evidence="1">
    <location>
        <begin position="736"/>
        <end position="801"/>
    </location>
</feature>
<sequence length="810" mass="85061">MADPTPADRSYPKPVPLVPFPDRGRDVASLPASLSSFVGRALEVAAVAALLRGEDARLVTLSGPGGVGKTRLALRVAADLAAEFADGAAFVDLSSIRDPELVAAAVAHALGLLDTRDRPITAALRAHLATKRSLLVLDNFEHVLASAPLVGDLLAACPRLAVLVTSRARLRLSGERVFPVPPLTLPGGSETAPVADLLAADAVSLFVARAEGTDPNFALTPENARAVVDLCRRLDGLPLAIELAAARTNVLRPAALLARLSRRLPLLAGGPRDLPARQQTLRAAIAWSHDLLCPGEQVLFRRLAVFAGGCALEAAEAVAGGPGTDGTEVLEGITSLVENSLLRGEDGPAGEPRFAMLETVREFALERLAESGEADDVRGRHAAWCLAFAERAETGLTGDGGDRWLDRLEAELDNLRAALTWLLERGDGEAGLRLASAPWFFWEARGGLAEGRSWLERALAATAVETDIATVSERARALGLLGWIASNQGDFGLANRLQDNLARSRERGDARGAALSLFALADAASERNERERAVGLFSQALPLFREIGDRVHEAMTLLCLGAVARRQGDEDRAVAHLEQGMDASRAIGFALGTAVALNNLGRIARRRGEDARATDLYRESLALCWGLRDRWAVAYVLIELASLAAARGQPERAARLFGAAETLREAVGVPVVPSGAQMVGTDYATTVATVRAQLGEGSFAAAWAAGRALPLEQVVAEAAEATSDRQPTAAPSSVAASANDLGLTPRELEVLRLLAAGRTDKEIAAALFISRRTAQGHVAGIFAKLGVNTRTAAAAAALGAGLVPEPVPPS</sequence>
<dbReference type="Gene3D" id="3.40.50.300">
    <property type="entry name" value="P-loop containing nucleotide triphosphate hydrolases"/>
    <property type="match status" value="1"/>
</dbReference>
<evidence type="ECO:0000259" key="1">
    <source>
        <dbReference type="PROSITE" id="PS50043"/>
    </source>
</evidence>
<evidence type="ECO:0000313" key="2">
    <source>
        <dbReference type="EMBL" id="CAA9522297.1"/>
    </source>
</evidence>
<dbReference type="SMART" id="SM00421">
    <property type="entry name" value="HTH_LUXR"/>
    <property type="match status" value="1"/>
</dbReference>
<dbReference type="Pfam" id="PF13424">
    <property type="entry name" value="TPR_12"/>
    <property type="match status" value="1"/>
</dbReference>
<dbReference type="InterPro" id="IPR000792">
    <property type="entry name" value="Tscrpt_reg_LuxR_C"/>
</dbReference>
<dbReference type="EMBL" id="CADCWE010000015">
    <property type="protein sequence ID" value="CAA9522297.1"/>
    <property type="molecule type" value="Genomic_DNA"/>
</dbReference>
<dbReference type="GO" id="GO:0016887">
    <property type="term" value="F:ATP hydrolysis activity"/>
    <property type="evidence" value="ECO:0007669"/>
    <property type="project" value="InterPro"/>
</dbReference>
<dbReference type="CDD" id="cd06170">
    <property type="entry name" value="LuxR_C_like"/>
    <property type="match status" value="1"/>
</dbReference>
<reference evidence="2" key="1">
    <citation type="submission" date="2020-02" db="EMBL/GenBank/DDBJ databases">
        <authorList>
            <person name="Meier V. D."/>
        </authorList>
    </citation>
    <scope>NUCLEOTIDE SEQUENCE</scope>
    <source>
        <strain evidence="2">AVDCRST_MAG73</strain>
    </source>
</reference>
<dbReference type="SUPFAM" id="SSF52540">
    <property type="entry name" value="P-loop containing nucleoside triphosphate hydrolases"/>
    <property type="match status" value="1"/>
</dbReference>